<comment type="caution">
    <text evidence="2">The sequence shown here is derived from an EMBL/GenBank/DDBJ whole genome shotgun (WGS) entry which is preliminary data.</text>
</comment>
<sequence length="176" mass="20220">MLSAFSKLAYRTINLEIKDKSKISIKGTSNVNSFECFYENHIELKNKRIELLANNNNFKLVNAMLHLKANAFDCGGKRINSDFKNLLKTEQFPQINIKVKSITQQQNTYFANVDVEIAGQTKAYQFKVLSPDQFHYTSDLIINISDFELESPKKLMGLIKVDELIDINFDLFVSLN</sequence>
<dbReference type="Gene3D" id="2.40.128.110">
    <property type="entry name" value="Lipid/polyisoprenoid-binding, YceI-like"/>
    <property type="match status" value="1"/>
</dbReference>
<organism evidence="2 3">
    <name type="scientific">Psychroflexus salis</name>
    <dbReference type="NCBI Taxonomy" id="1526574"/>
    <lineage>
        <taxon>Bacteria</taxon>
        <taxon>Pseudomonadati</taxon>
        <taxon>Bacteroidota</taxon>
        <taxon>Flavobacteriia</taxon>
        <taxon>Flavobacteriales</taxon>
        <taxon>Flavobacteriaceae</taxon>
        <taxon>Psychroflexus</taxon>
    </lineage>
</organism>
<dbReference type="EMBL" id="BMGL01000001">
    <property type="protein sequence ID" value="GGE02311.1"/>
    <property type="molecule type" value="Genomic_DNA"/>
</dbReference>
<reference evidence="2 3" key="1">
    <citation type="journal article" date="2014" name="Int. J. Syst. Evol. Microbiol.">
        <title>Complete genome sequence of Corynebacterium casei LMG S-19264T (=DSM 44701T), isolated from a smear-ripened cheese.</title>
        <authorList>
            <consortium name="US DOE Joint Genome Institute (JGI-PGF)"/>
            <person name="Walter F."/>
            <person name="Albersmeier A."/>
            <person name="Kalinowski J."/>
            <person name="Ruckert C."/>
        </authorList>
    </citation>
    <scope>NUCLEOTIDE SEQUENCE [LARGE SCALE GENOMIC DNA]</scope>
    <source>
        <strain evidence="2 3">CGMCC 1.12925</strain>
    </source>
</reference>
<evidence type="ECO:0000313" key="2">
    <source>
        <dbReference type="EMBL" id="GGE02311.1"/>
    </source>
</evidence>
<feature type="domain" description="Lipid/polyisoprenoid-binding YceI-like" evidence="1">
    <location>
        <begin position="54"/>
        <end position="171"/>
    </location>
</feature>
<evidence type="ECO:0000313" key="3">
    <source>
        <dbReference type="Proteomes" id="UP000599688"/>
    </source>
</evidence>
<proteinExistence type="predicted"/>
<keyword evidence="3" id="KW-1185">Reference proteome</keyword>
<accession>A0A916ZKG9</accession>
<name>A0A916ZKG9_9FLAO</name>
<dbReference type="SUPFAM" id="SSF101874">
    <property type="entry name" value="YceI-like"/>
    <property type="match status" value="1"/>
</dbReference>
<dbReference type="Proteomes" id="UP000599688">
    <property type="component" value="Unassembled WGS sequence"/>
</dbReference>
<dbReference type="InterPro" id="IPR007372">
    <property type="entry name" value="Lipid/polyisoprenoid-bd_YceI"/>
</dbReference>
<dbReference type="AlphaFoldDB" id="A0A916ZKG9"/>
<evidence type="ECO:0000259" key="1">
    <source>
        <dbReference type="Pfam" id="PF04264"/>
    </source>
</evidence>
<gene>
    <name evidence="2" type="ORF">GCM10010831_00100</name>
</gene>
<protein>
    <recommendedName>
        <fullName evidence="1">Lipid/polyisoprenoid-binding YceI-like domain-containing protein</fullName>
    </recommendedName>
</protein>
<dbReference type="Pfam" id="PF04264">
    <property type="entry name" value="YceI"/>
    <property type="match status" value="1"/>
</dbReference>
<dbReference type="InterPro" id="IPR036761">
    <property type="entry name" value="TTHA0802/YceI-like_sf"/>
</dbReference>